<comment type="similarity">
    <text evidence="2">Belongs to the glycosyltransferase 29 family.</text>
</comment>
<reference evidence="11" key="1">
    <citation type="submission" date="2014-05" db="EMBL/GenBank/DDBJ databases">
        <title>The transcriptome of the halophilic microalga Tetraselmis sp. GSL018 isolated from the Great Salt Lake, Utah.</title>
        <authorList>
            <person name="Jinkerson R.E."/>
            <person name="D'Adamo S."/>
            <person name="Posewitz M.C."/>
        </authorList>
    </citation>
    <scope>NUCLEOTIDE SEQUENCE</scope>
    <source>
        <strain evidence="11">GSL018</strain>
    </source>
</reference>
<comment type="subcellular location">
    <subcellularLocation>
        <location evidence="1">Golgi apparatus membrane</location>
        <topology evidence="1">Single-pass type II membrane protein</topology>
    </subcellularLocation>
</comment>
<sequence>MSALNLSTDFVFTFVIEEHRGKRNREDSEKTGRNSRPLETIRDEVRQKLSEIRFVNQYNRLITHRRQFIIWNATLKSIIQRHFLEYFDDQTGSTLVYAFPSKLMALLPMDEPLLDYETCAVVGNSGVTLLRLDGKDIDGHDAVFRINLAPVRGFEDHVGSKTTFQVR</sequence>
<dbReference type="InterPro" id="IPR050943">
    <property type="entry name" value="Glycosyltr_29_Sialyltrsf"/>
</dbReference>
<dbReference type="PANTHER" id="PTHR11987">
    <property type="entry name" value="ALPHA-2,8-SIALYLTRANSFERASE"/>
    <property type="match status" value="1"/>
</dbReference>
<dbReference type="GO" id="GO:0008373">
    <property type="term" value="F:sialyltransferase activity"/>
    <property type="evidence" value="ECO:0007669"/>
    <property type="project" value="InterPro"/>
</dbReference>
<keyword evidence="7" id="KW-1133">Transmembrane helix</keyword>
<keyword evidence="3" id="KW-0328">Glycosyltransferase</keyword>
<keyword evidence="5" id="KW-0812">Transmembrane</keyword>
<evidence type="ECO:0000256" key="9">
    <source>
        <dbReference type="ARBA" id="ARBA00023136"/>
    </source>
</evidence>
<name>A0A061RIJ1_9CHLO</name>
<dbReference type="GO" id="GO:0000139">
    <property type="term" value="C:Golgi membrane"/>
    <property type="evidence" value="ECO:0007669"/>
    <property type="project" value="UniProtKB-SubCell"/>
</dbReference>
<evidence type="ECO:0000256" key="6">
    <source>
        <dbReference type="ARBA" id="ARBA00022968"/>
    </source>
</evidence>
<dbReference type="Gene3D" id="3.90.1480.20">
    <property type="entry name" value="Glycosyl transferase family 29"/>
    <property type="match status" value="1"/>
</dbReference>
<evidence type="ECO:0000256" key="7">
    <source>
        <dbReference type="ARBA" id="ARBA00022989"/>
    </source>
</evidence>
<dbReference type="InterPro" id="IPR001675">
    <property type="entry name" value="Glyco_trans_29"/>
</dbReference>
<keyword evidence="10" id="KW-0325">Glycoprotein</keyword>
<keyword evidence="8" id="KW-0333">Golgi apparatus</keyword>
<accession>A0A061RIJ1</accession>
<dbReference type="EMBL" id="GBEZ01013193">
    <property type="protein sequence ID" value="JAC72767.1"/>
    <property type="molecule type" value="Transcribed_RNA"/>
</dbReference>
<evidence type="ECO:0000256" key="5">
    <source>
        <dbReference type="ARBA" id="ARBA00022692"/>
    </source>
</evidence>
<evidence type="ECO:0000256" key="3">
    <source>
        <dbReference type="ARBA" id="ARBA00022676"/>
    </source>
</evidence>
<keyword evidence="9" id="KW-0472">Membrane</keyword>
<proteinExistence type="inferred from homology"/>
<keyword evidence="6" id="KW-0735">Signal-anchor</keyword>
<organism evidence="11">
    <name type="scientific">Tetraselmis sp. GSL018</name>
    <dbReference type="NCBI Taxonomy" id="582737"/>
    <lineage>
        <taxon>Eukaryota</taxon>
        <taxon>Viridiplantae</taxon>
        <taxon>Chlorophyta</taxon>
        <taxon>core chlorophytes</taxon>
        <taxon>Chlorodendrophyceae</taxon>
        <taxon>Chlorodendrales</taxon>
        <taxon>Chlorodendraceae</taxon>
        <taxon>Tetraselmis</taxon>
    </lineage>
</organism>
<evidence type="ECO:0000256" key="10">
    <source>
        <dbReference type="ARBA" id="ARBA00023180"/>
    </source>
</evidence>
<dbReference type="InterPro" id="IPR038578">
    <property type="entry name" value="GT29-like_sf"/>
</dbReference>
<evidence type="ECO:0000256" key="1">
    <source>
        <dbReference type="ARBA" id="ARBA00004323"/>
    </source>
</evidence>
<evidence type="ECO:0000256" key="2">
    <source>
        <dbReference type="ARBA" id="ARBA00006003"/>
    </source>
</evidence>
<evidence type="ECO:0000256" key="4">
    <source>
        <dbReference type="ARBA" id="ARBA00022679"/>
    </source>
</evidence>
<gene>
    <name evidence="11" type="ORF">TSPGSL018_30532</name>
</gene>
<keyword evidence="4" id="KW-0808">Transferase</keyword>
<evidence type="ECO:0000313" key="11">
    <source>
        <dbReference type="EMBL" id="JAC72767.1"/>
    </source>
</evidence>
<dbReference type="Pfam" id="PF00777">
    <property type="entry name" value="Glyco_transf_29"/>
    <property type="match status" value="1"/>
</dbReference>
<evidence type="ECO:0000256" key="8">
    <source>
        <dbReference type="ARBA" id="ARBA00023034"/>
    </source>
</evidence>
<protein>
    <submittedName>
        <fullName evidence="11">Cazy family gt29</fullName>
    </submittedName>
</protein>
<dbReference type="PANTHER" id="PTHR11987:SF36">
    <property type="entry name" value="SIA-ALPHA-2,3-GAL-BETA-1,4-GLCNAC-R:ALPHA 2,8-SIALYLTRANSFERASE"/>
    <property type="match status" value="1"/>
</dbReference>
<dbReference type="AlphaFoldDB" id="A0A061RIJ1"/>